<evidence type="ECO:0000313" key="3">
    <source>
        <dbReference type="Proteomes" id="UP001155586"/>
    </source>
</evidence>
<protein>
    <submittedName>
        <fullName evidence="2">GNAT family N-acetyltransferase</fullName>
        <ecNumber evidence="2">2.3.1.-</ecNumber>
    </submittedName>
</protein>
<feature type="domain" description="N-acetyltransferase" evidence="1">
    <location>
        <begin position="2"/>
        <end position="155"/>
    </location>
</feature>
<dbReference type="InterPro" id="IPR052564">
    <property type="entry name" value="N-acetyltrans/Recomb-assoc"/>
</dbReference>
<reference evidence="2" key="1">
    <citation type="submission" date="2022-02" db="EMBL/GenBank/DDBJ databases">
        <title>Vibrio sp. nov., a new bacterium isolated from Bohai sea, China.</title>
        <authorList>
            <person name="Yuan Y."/>
        </authorList>
    </citation>
    <scope>NUCLEOTIDE SEQUENCE</scope>
    <source>
        <strain evidence="2">DBSS07</strain>
    </source>
</reference>
<dbReference type="CDD" id="cd04301">
    <property type="entry name" value="NAT_SF"/>
    <property type="match status" value="1"/>
</dbReference>
<dbReference type="Proteomes" id="UP001155586">
    <property type="component" value="Unassembled WGS sequence"/>
</dbReference>
<gene>
    <name evidence="2" type="ORF">MD483_06360</name>
</gene>
<dbReference type="EC" id="2.3.1.-" evidence="2"/>
<evidence type="ECO:0000313" key="2">
    <source>
        <dbReference type="EMBL" id="MCW8333443.1"/>
    </source>
</evidence>
<dbReference type="InterPro" id="IPR000182">
    <property type="entry name" value="GNAT_dom"/>
</dbReference>
<dbReference type="PANTHER" id="PTHR43451:SF1">
    <property type="entry name" value="ACETYLTRANSFERASE"/>
    <property type="match status" value="1"/>
</dbReference>
<keyword evidence="2" id="KW-0808">Transferase</keyword>
<accession>A0A9X3CCX7</accession>
<dbReference type="Gene3D" id="3.40.630.30">
    <property type="match status" value="1"/>
</dbReference>
<proteinExistence type="predicted"/>
<dbReference type="RefSeq" id="WP_265687002.1">
    <property type="nucleotide sequence ID" value="NZ_JAKRRX010000024.1"/>
</dbReference>
<dbReference type="GO" id="GO:0016747">
    <property type="term" value="F:acyltransferase activity, transferring groups other than amino-acyl groups"/>
    <property type="evidence" value="ECO:0007669"/>
    <property type="project" value="InterPro"/>
</dbReference>
<dbReference type="AlphaFoldDB" id="A0A9X3CCX7"/>
<sequence length="160" mass="18531">MITIRPYQPSDAPALWQLFYQTVREVNRQDYTDKQVEAWAPDGFEPAVWQKKMDALQPFVAELDDVIVGYTDLQDCGLIDHFFCHHQYQGIGIGKALMNHVFEQAEIRGIERLYSEVSLTAKPFYLRLGFSVVREQIIEVRGQRLTNFVMEKRGCSEVKG</sequence>
<keyword evidence="3" id="KW-1185">Reference proteome</keyword>
<dbReference type="EMBL" id="JAKRRX010000024">
    <property type="protein sequence ID" value="MCW8333443.1"/>
    <property type="molecule type" value="Genomic_DNA"/>
</dbReference>
<keyword evidence="2" id="KW-0012">Acyltransferase</keyword>
<evidence type="ECO:0000259" key="1">
    <source>
        <dbReference type="PROSITE" id="PS51186"/>
    </source>
</evidence>
<dbReference type="PROSITE" id="PS51186">
    <property type="entry name" value="GNAT"/>
    <property type="match status" value="1"/>
</dbReference>
<dbReference type="InterPro" id="IPR016181">
    <property type="entry name" value="Acyl_CoA_acyltransferase"/>
</dbReference>
<dbReference type="Pfam" id="PF13673">
    <property type="entry name" value="Acetyltransf_10"/>
    <property type="match status" value="1"/>
</dbReference>
<comment type="caution">
    <text evidence="2">The sequence shown here is derived from an EMBL/GenBank/DDBJ whole genome shotgun (WGS) entry which is preliminary data.</text>
</comment>
<dbReference type="SUPFAM" id="SSF55729">
    <property type="entry name" value="Acyl-CoA N-acyltransferases (Nat)"/>
    <property type="match status" value="1"/>
</dbReference>
<dbReference type="PANTHER" id="PTHR43451">
    <property type="entry name" value="ACETYLTRANSFERASE (GNAT) FAMILY PROTEIN"/>
    <property type="match status" value="1"/>
</dbReference>
<organism evidence="2 3">
    <name type="scientific">Vibrio paucivorans</name>
    <dbReference type="NCBI Taxonomy" id="2829489"/>
    <lineage>
        <taxon>Bacteria</taxon>
        <taxon>Pseudomonadati</taxon>
        <taxon>Pseudomonadota</taxon>
        <taxon>Gammaproteobacteria</taxon>
        <taxon>Vibrionales</taxon>
        <taxon>Vibrionaceae</taxon>
        <taxon>Vibrio</taxon>
    </lineage>
</organism>
<name>A0A9X3CCX7_9VIBR</name>